<feature type="transmembrane region" description="Helical" evidence="1">
    <location>
        <begin position="50"/>
        <end position="70"/>
    </location>
</feature>
<keyword evidence="1" id="KW-1133">Transmembrane helix</keyword>
<gene>
    <name evidence="2" type="ORF">SAMN04488055_1652</name>
</gene>
<reference evidence="2 3" key="1">
    <citation type="submission" date="2016-11" db="EMBL/GenBank/DDBJ databases">
        <authorList>
            <person name="Jaros S."/>
            <person name="Januszkiewicz K."/>
            <person name="Wedrychowicz H."/>
        </authorList>
    </citation>
    <scope>NUCLEOTIDE SEQUENCE [LARGE SCALE GENOMIC DNA]</scope>
    <source>
        <strain evidence="2 3">DSM 24787</strain>
    </source>
</reference>
<name>A0A1N6EJF5_9BACT</name>
<evidence type="ECO:0000313" key="3">
    <source>
        <dbReference type="Proteomes" id="UP000185003"/>
    </source>
</evidence>
<dbReference type="OrthoDB" id="766086at2"/>
<proteinExistence type="predicted"/>
<protein>
    <submittedName>
        <fullName evidence="2">Uncharacterized protein</fullName>
    </submittedName>
</protein>
<keyword evidence="3" id="KW-1185">Reference proteome</keyword>
<dbReference type="RefSeq" id="WP_074238782.1">
    <property type="nucleotide sequence ID" value="NZ_FSRA01000001.1"/>
</dbReference>
<feature type="transmembrane region" description="Helical" evidence="1">
    <location>
        <begin position="82"/>
        <end position="102"/>
    </location>
</feature>
<sequence>MSTPPSGNRSILYGLLSLAGGIGFIYYFIWRPLEAMAQKQDNLSYSYKGVGIGPFLVVFGLYLLIIRPAALKPAEMTQGQRVIYWVMIGLSLVSAIGTFLWFKHRVGELGYSI</sequence>
<keyword evidence="1" id="KW-0812">Transmembrane</keyword>
<dbReference type="AlphaFoldDB" id="A0A1N6EJF5"/>
<feature type="transmembrane region" description="Helical" evidence="1">
    <location>
        <begin position="12"/>
        <end position="30"/>
    </location>
</feature>
<keyword evidence="1" id="KW-0472">Membrane</keyword>
<organism evidence="2 3">
    <name type="scientific">Chitinophaga niabensis</name>
    <dbReference type="NCBI Taxonomy" id="536979"/>
    <lineage>
        <taxon>Bacteria</taxon>
        <taxon>Pseudomonadati</taxon>
        <taxon>Bacteroidota</taxon>
        <taxon>Chitinophagia</taxon>
        <taxon>Chitinophagales</taxon>
        <taxon>Chitinophagaceae</taxon>
        <taxon>Chitinophaga</taxon>
    </lineage>
</organism>
<dbReference type="STRING" id="536979.SAMN04488055_1652"/>
<evidence type="ECO:0000256" key="1">
    <source>
        <dbReference type="SAM" id="Phobius"/>
    </source>
</evidence>
<dbReference type="Proteomes" id="UP000185003">
    <property type="component" value="Unassembled WGS sequence"/>
</dbReference>
<evidence type="ECO:0000313" key="2">
    <source>
        <dbReference type="EMBL" id="SIN83080.1"/>
    </source>
</evidence>
<dbReference type="EMBL" id="FSRA01000001">
    <property type="protein sequence ID" value="SIN83080.1"/>
    <property type="molecule type" value="Genomic_DNA"/>
</dbReference>
<accession>A0A1N6EJF5</accession>